<accession>A0A3B3ZMF7</accession>
<reference evidence="1" key="2">
    <citation type="submission" date="2025-09" db="UniProtKB">
        <authorList>
            <consortium name="Ensembl"/>
        </authorList>
    </citation>
    <scope>IDENTIFICATION</scope>
</reference>
<organism evidence="1 2">
    <name type="scientific">Periophthalmus magnuspinnatus</name>
    <dbReference type="NCBI Taxonomy" id="409849"/>
    <lineage>
        <taxon>Eukaryota</taxon>
        <taxon>Metazoa</taxon>
        <taxon>Chordata</taxon>
        <taxon>Craniata</taxon>
        <taxon>Vertebrata</taxon>
        <taxon>Euteleostomi</taxon>
        <taxon>Actinopterygii</taxon>
        <taxon>Neopterygii</taxon>
        <taxon>Teleostei</taxon>
        <taxon>Neoteleostei</taxon>
        <taxon>Acanthomorphata</taxon>
        <taxon>Gobiaria</taxon>
        <taxon>Gobiiformes</taxon>
        <taxon>Gobioidei</taxon>
        <taxon>Gobiidae</taxon>
        <taxon>Oxudercinae</taxon>
        <taxon>Periophthalmus</taxon>
    </lineage>
</organism>
<dbReference type="InterPro" id="IPR028065">
    <property type="entry name" value="TERB2"/>
</dbReference>
<proteinExistence type="predicted"/>
<dbReference type="Ensembl" id="ENSPMGT00000006190.1">
    <property type="protein sequence ID" value="ENSPMGP00000005828.1"/>
    <property type="gene ID" value="ENSPMGG00000004900.1"/>
</dbReference>
<sequence>MFRNRSAWFSRSVPKEAKTFWKMEGGTLRDWRTADYLFSQDASCPDTKSIYFSRDYLSNKVTVFHSFFLSVCEKRKSFQSMSIGHYVLPPDSVQEEVRNVIGRLIWERDDSQDPEVSYVSMDSLPKYSGPLSDFCPGRFRHCACRPHCCSLHT</sequence>
<protein>
    <recommendedName>
        <fullName evidence="3">Telomere repeats-binding bouquet formation protein 2</fullName>
    </recommendedName>
</protein>
<name>A0A3B3ZMF7_9GOBI</name>
<evidence type="ECO:0000313" key="1">
    <source>
        <dbReference type="Ensembl" id="ENSPMGP00000005828.1"/>
    </source>
</evidence>
<evidence type="ECO:0000313" key="2">
    <source>
        <dbReference type="Proteomes" id="UP000261520"/>
    </source>
</evidence>
<dbReference type="Pfam" id="PF15101">
    <property type="entry name" value="TERB2"/>
    <property type="match status" value="1"/>
</dbReference>
<dbReference type="GO" id="GO:0007129">
    <property type="term" value="P:homologous chromosome pairing at meiosis"/>
    <property type="evidence" value="ECO:0007669"/>
    <property type="project" value="TreeGrafter"/>
</dbReference>
<dbReference type="PANTHER" id="PTHR35345">
    <property type="entry name" value="TELOMERE REPEATS-BINDING BOUQUET FORMATION PROTEIN 2"/>
    <property type="match status" value="1"/>
</dbReference>
<dbReference type="PANTHER" id="PTHR35345:SF1">
    <property type="entry name" value="TELOMERE REPEATS-BINDING BOUQUET FORMATION PROTEIN 2"/>
    <property type="match status" value="1"/>
</dbReference>
<evidence type="ECO:0008006" key="3">
    <source>
        <dbReference type="Google" id="ProtNLM"/>
    </source>
</evidence>
<keyword evidence="2" id="KW-1185">Reference proteome</keyword>
<reference evidence="1" key="1">
    <citation type="submission" date="2025-08" db="UniProtKB">
        <authorList>
            <consortium name="Ensembl"/>
        </authorList>
    </citation>
    <scope>IDENTIFICATION</scope>
</reference>
<dbReference type="Proteomes" id="UP000261520">
    <property type="component" value="Unplaced"/>
</dbReference>
<dbReference type="AlphaFoldDB" id="A0A3B3ZMF7"/>
<dbReference type="GO" id="GO:0070197">
    <property type="term" value="P:meiotic attachment of telomere to nuclear envelope"/>
    <property type="evidence" value="ECO:0007669"/>
    <property type="project" value="TreeGrafter"/>
</dbReference>
<dbReference type="GO" id="GO:0005637">
    <property type="term" value="C:nuclear inner membrane"/>
    <property type="evidence" value="ECO:0007669"/>
    <property type="project" value="TreeGrafter"/>
</dbReference>
<dbReference type="STRING" id="409849.ENSPMGP00000005828"/>